<protein>
    <submittedName>
        <fullName evidence="6">Oxidoreductase</fullName>
    </submittedName>
</protein>
<keyword evidence="7" id="KW-1185">Reference proteome</keyword>
<dbReference type="Proteomes" id="UP000501421">
    <property type="component" value="Chromosome"/>
</dbReference>
<comment type="cofactor">
    <cofactor evidence="1">
        <name>FAD</name>
        <dbReference type="ChEBI" id="CHEBI:57692"/>
    </cofactor>
</comment>
<evidence type="ECO:0000313" key="6">
    <source>
        <dbReference type="EMBL" id="BBW95897.1"/>
    </source>
</evidence>
<accession>A0A679FNT3</accession>
<dbReference type="AlphaFoldDB" id="A0A679FNT3"/>
<evidence type="ECO:0000256" key="3">
    <source>
        <dbReference type="ARBA" id="ARBA00022630"/>
    </source>
</evidence>
<dbReference type="Gene3D" id="3.50.50.60">
    <property type="entry name" value="FAD/NAD(P)-binding domain"/>
    <property type="match status" value="1"/>
</dbReference>
<dbReference type="PANTHER" id="PTHR13847:SF286">
    <property type="entry name" value="D-AMINO ACID DEHYDROGENASE"/>
    <property type="match status" value="1"/>
</dbReference>
<dbReference type="Pfam" id="PF01266">
    <property type="entry name" value="DAO"/>
    <property type="match status" value="1"/>
</dbReference>
<name>A0A679FNT3_9BACL</name>
<comment type="similarity">
    <text evidence="2">Belongs to the DadA oxidoreductase family.</text>
</comment>
<sequence>MGSYVVVGAGILGAATAYHLAKEGAAVTIIDRHDKGQATDAAAGIVCPWLSQRRNQKWYRLAKNGAAFYPSLIEELQSYGETETGYARVGALCLHTDEQKLEQMAERARKRREEAPEIGDIVRLGPKEAKRLFPPLAETYDAIYVSGAARVNGRALRDALINAARKLGAAYVRANARLLHQGARVIGVDADGTTYAAEAVIVTAGVWACELLRPLGIELLVTPQKGQLIHLEHPNQDTSEWPVVMPPNHHYMLAFPKGRMVIGTTHEDEAGWDARPTAGGMHELLNQALALAPGLCTFTYVETRVGFRPRTPGFLPVFGALPGLSGLYIGNGLGSSGLTVGPYVGKELANLVLGLPTELDPNDYEVSTAIGPSRP</sequence>
<evidence type="ECO:0000256" key="2">
    <source>
        <dbReference type="ARBA" id="ARBA00009410"/>
    </source>
</evidence>
<dbReference type="InterPro" id="IPR036188">
    <property type="entry name" value="FAD/NAD-bd_sf"/>
</dbReference>
<dbReference type="RefSeq" id="WP_033844042.1">
    <property type="nucleotide sequence ID" value="NZ_AP022557.1"/>
</dbReference>
<evidence type="ECO:0000259" key="5">
    <source>
        <dbReference type="Pfam" id="PF01266"/>
    </source>
</evidence>
<dbReference type="PANTHER" id="PTHR13847">
    <property type="entry name" value="SARCOSINE DEHYDROGENASE-RELATED"/>
    <property type="match status" value="1"/>
</dbReference>
<dbReference type="SUPFAM" id="SSF54373">
    <property type="entry name" value="FAD-linked reductases, C-terminal domain"/>
    <property type="match status" value="1"/>
</dbReference>
<dbReference type="SUPFAM" id="SSF51905">
    <property type="entry name" value="FAD/NAD(P)-binding domain"/>
    <property type="match status" value="1"/>
</dbReference>
<reference evidence="7" key="1">
    <citation type="journal article" date="2020" name="Microbiol. Resour. Announc.">
        <title>Complete Genome Sequence of Geobacillus sp. Strain E55-1, Isolated from Mine Geyser in Japan.</title>
        <authorList>
            <person name="Miyazaki K."/>
            <person name="Hase E."/>
            <person name="Tokito N."/>
        </authorList>
    </citation>
    <scope>NUCLEOTIDE SEQUENCE [LARGE SCALE GENOMIC DNA]</scope>
    <source>
        <strain evidence="7">E55-1</strain>
    </source>
</reference>
<evidence type="ECO:0000313" key="7">
    <source>
        <dbReference type="Proteomes" id="UP000501421"/>
    </source>
</evidence>
<evidence type="ECO:0000256" key="1">
    <source>
        <dbReference type="ARBA" id="ARBA00001974"/>
    </source>
</evidence>
<dbReference type="InterPro" id="IPR006076">
    <property type="entry name" value="FAD-dep_OxRdtase"/>
</dbReference>
<dbReference type="EMBL" id="AP022557">
    <property type="protein sequence ID" value="BBW95897.1"/>
    <property type="molecule type" value="Genomic_DNA"/>
</dbReference>
<gene>
    <name evidence="6" type="primary">dadA</name>
    <name evidence="6" type="ORF">GsuE55_07300</name>
</gene>
<evidence type="ECO:0000256" key="4">
    <source>
        <dbReference type="ARBA" id="ARBA00023002"/>
    </source>
</evidence>
<keyword evidence="3" id="KW-0285">Flavoprotein</keyword>
<dbReference type="GO" id="GO:0005737">
    <property type="term" value="C:cytoplasm"/>
    <property type="evidence" value="ECO:0007669"/>
    <property type="project" value="TreeGrafter"/>
</dbReference>
<organism evidence="6 7">
    <name type="scientific">Geobacillus subterraneus</name>
    <dbReference type="NCBI Taxonomy" id="129338"/>
    <lineage>
        <taxon>Bacteria</taxon>
        <taxon>Bacillati</taxon>
        <taxon>Bacillota</taxon>
        <taxon>Bacilli</taxon>
        <taxon>Bacillales</taxon>
        <taxon>Anoxybacillaceae</taxon>
        <taxon>Geobacillus</taxon>
    </lineage>
</organism>
<feature type="domain" description="FAD dependent oxidoreductase" evidence="5">
    <location>
        <begin position="4"/>
        <end position="351"/>
    </location>
</feature>
<dbReference type="GO" id="GO:0016491">
    <property type="term" value="F:oxidoreductase activity"/>
    <property type="evidence" value="ECO:0007669"/>
    <property type="project" value="UniProtKB-KW"/>
</dbReference>
<proteinExistence type="inferred from homology"/>
<keyword evidence="4" id="KW-0560">Oxidoreductase</keyword>
<dbReference type="Gene3D" id="3.30.9.10">
    <property type="entry name" value="D-Amino Acid Oxidase, subunit A, domain 2"/>
    <property type="match status" value="1"/>
</dbReference>